<accession>A0A3G1B6Z5</accession>
<gene>
    <name evidence="1" type="ORF">SU86_005815</name>
</gene>
<organism evidence="1 2">
    <name type="scientific">Candidatus Nitrosotenuis cloacae</name>
    <dbReference type="NCBI Taxonomy" id="1603555"/>
    <lineage>
        <taxon>Archaea</taxon>
        <taxon>Nitrososphaerota</taxon>
        <taxon>Candidatus Nitrosotenuis</taxon>
    </lineage>
</organism>
<sequence>MTEEHPIHRGLKNKVVEILENSGFLVDSEIHVSFSRPTTDDFSLDVCAIHDDHLLLFECKRSSKELSRQIDHTKQNGPRLNKITKILESEKRRFVLNDFKRIKYFHYCYAIYDTEKKDIEIDKKLRSKEIIFWNNEAIKYFYNTSKMLGTTTKYEILREIGIRDRIVSEPEDAVRIEQNGNELFLLGLQPSKLLKMAYAFRRLSLRNESYQRIVSGKKLQQLEEFYKKKKDFLLANSVIIAFEDEPEIQNEIEWNKAGDRKLHFPTSYSCAWMIDGQHRVYAFKDTKYNNPKKIDSKQFKIPVVAFRKLPLPKQSRTFVNINYYQTKINTVLICDLAASFPDASYELSWASLLVKKLNMGDPWNGKIQTSQTEPKGSISIAGFIRPVLLYTLLGYSVRDEKYHGPLFKIKKFEKNKPMLTGQNKAAFDTHLEILRKFFKSAKKNSWNSKTKKLMWDDQDYGMSNAYGVNALLLVLSAILKKEKILSYDFDKYLTILRTVNFSKAHIKTLSRGYGAYTDLAQEIIGKINKQFKKNYTISY</sequence>
<dbReference type="GeneID" id="24875915"/>
<reference evidence="1 2" key="1">
    <citation type="journal article" date="2016" name="Sci. Rep.">
        <title>A novel ammonia-oxidizing archaeon from wastewater treatment plant: Its enrichment, physiological and genomic characteristics.</title>
        <authorList>
            <person name="Li Y."/>
            <person name="Ding K."/>
            <person name="Wen X."/>
            <person name="Zhang B."/>
            <person name="Shen B."/>
            <person name="Yang Y."/>
        </authorList>
    </citation>
    <scope>NUCLEOTIDE SEQUENCE [LARGE SCALE GENOMIC DNA]</scope>
    <source>
        <strain evidence="1 2">SAT1</strain>
    </source>
</reference>
<dbReference type="NCBIfam" id="TIGR03187">
    <property type="entry name" value="DGQHR"/>
    <property type="match status" value="1"/>
</dbReference>
<dbReference type="EMBL" id="CP011097">
    <property type="protein sequence ID" value="AJZ75960.1"/>
    <property type="molecule type" value="Genomic_DNA"/>
</dbReference>
<dbReference type="OrthoDB" id="387686at2157"/>
<dbReference type="KEGG" id="tah:SU86_005815"/>
<evidence type="ECO:0000313" key="2">
    <source>
        <dbReference type="Proteomes" id="UP000266745"/>
    </source>
</evidence>
<proteinExistence type="predicted"/>
<dbReference type="AlphaFoldDB" id="A0A3G1B6Z5"/>
<dbReference type="Proteomes" id="UP000266745">
    <property type="component" value="Chromosome"/>
</dbReference>
<dbReference type="InterPro" id="IPR011335">
    <property type="entry name" value="Restrct_endonuc-II-like"/>
</dbReference>
<dbReference type="SUPFAM" id="SSF52980">
    <property type="entry name" value="Restriction endonuclease-like"/>
    <property type="match status" value="1"/>
</dbReference>
<dbReference type="STRING" id="1603555.SU86_005815"/>
<dbReference type="RefSeq" id="WP_048188830.1">
    <property type="nucleotide sequence ID" value="NZ_CP011097.1"/>
</dbReference>
<dbReference type="InterPro" id="IPR017601">
    <property type="entry name" value="DGQHR-contain_dom"/>
</dbReference>
<protein>
    <recommendedName>
        <fullName evidence="3">DGQHR domain-containing protein</fullName>
    </recommendedName>
</protein>
<name>A0A3G1B6Z5_9ARCH</name>
<keyword evidence="2" id="KW-1185">Reference proteome</keyword>
<evidence type="ECO:0008006" key="3">
    <source>
        <dbReference type="Google" id="ProtNLM"/>
    </source>
</evidence>
<evidence type="ECO:0000313" key="1">
    <source>
        <dbReference type="EMBL" id="AJZ75960.1"/>
    </source>
</evidence>